<dbReference type="GO" id="GO:0005737">
    <property type="term" value="C:cytoplasm"/>
    <property type="evidence" value="ECO:0007669"/>
    <property type="project" value="TreeGrafter"/>
</dbReference>
<feature type="compositionally biased region" description="Low complexity" evidence="1">
    <location>
        <begin position="33"/>
        <end position="45"/>
    </location>
</feature>
<protein>
    <recommendedName>
        <fullName evidence="2">DDHD domain-containing protein</fullName>
    </recommendedName>
</protein>
<reference evidence="3" key="1">
    <citation type="journal article" date="2019" name="G3 (Bethesda)">
        <title>Genome Assemblies of Two Rare Opportunistic Yeast Pathogens: Diutina rugosa (syn. Candida rugosa) and Trichomonascus ciferrii (syn. Candida ciferrii).</title>
        <authorList>
            <person name="Mixao V."/>
            <person name="Saus E."/>
            <person name="Hansen A.P."/>
            <person name="Lass-Florl C."/>
            <person name="Gabaldon T."/>
        </authorList>
    </citation>
    <scope>NUCLEOTIDE SEQUENCE</scope>
    <source>
        <strain evidence="3">CBS 4856</strain>
    </source>
</reference>
<evidence type="ECO:0000313" key="3">
    <source>
        <dbReference type="EMBL" id="KAA8897728.1"/>
    </source>
</evidence>
<dbReference type="Pfam" id="PF23463">
    <property type="entry name" value="WWE_2"/>
    <property type="match status" value="1"/>
</dbReference>
<comment type="caution">
    <text evidence="3">The sequence shown here is derived from an EMBL/GenBank/DDBJ whole genome shotgun (WGS) entry which is preliminary data.</text>
</comment>
<dbReference type="InterPro" id="IPR058055">
    <property type="entry name" value="PA-PLA1"/>
</dbReference>
<dbReference type="PANTHER" id="PTHR23509:SF6">
    <property type="entry name" value="PHOSPHOLIPASE C1020.13C-RELATED"/>
    <property type="match status" value="1"/>
</dbReference>
<feature type="domain" description="DDHD" evidence="2">
    <location>
        <begin position="541"/>
        <end position="792"/>
    </location>
</feature>
<proteinExistence type="predicted"/>
<feature type="region of interest" description="Disordered" evidence="1">
    <location>
        <begin position="676"/>
        <end position="727"/>
    </location>
</feature>
<dbReference type="EMBL" id="SWFS01000559">
    <property type="protein sequence ID" value="KAA8897728.1"/>
    <property type="molecule type" value="Genomic_DNA"/>
</dbReference>
<dbReference type="SMART" id="SM01127">
    <property type="entry name" value="DDHD"/>
    <property type="match status" value="1"/>
</dbReference>
<dbReference type="Proteomes" id="UP000761534">
    <property type="component" value="Unassembled WGS sequence"/>
</dbReference>
<dbReference type="GO" id="GO:0004620">
    <property type="term" value="F:phospholipase activity"/>
    <property type="evidence" value="ECO:0007669"/>
    <property type="project" value="TreeGrafter"/>
</dbReference>
<dbReference type="SUPFAM" id="SSF53474">
    <property type="entry name" value="alpha/beta-Hydrolases"/>
    <property type="match status" value="1"/>
</dbReference>
<gene>
    <name evidence="3" type="ORF">TRICI_006691</name>
</gene>
<feature type="compositionally biased region" description="Polar residues" evidence="1">
    <location>
        <begin position="56"/>
        <end position="67"/>
    </location>
</feature>
<feature type="region of interest" description="Disordered" evidence="1">
    <location>
        <begin position="23"/>
        <end position="87"/>
    </location>
</feature>
<feature type="compositionally biased region" description="Polar residues" evidence="1">
    <location>
        <begin position="685"/>
        <end position="694"/>
    </location>
</feature>
<dbReference type="InterPro" id="IPR057826">
    <property type="entry name" value="WWE_C20G8.02"/>
</dbReference>
<dbReference type="PANTHER" id="PTHR23509">
    <property type="entry name" value="PA-PL1 PHOSPHOLIPASE FAMILY"/>
    <property type="match status" value="1"/>
</dbReference>
<dbReference type="GO" id="GO:0046872">
    <property type="term" value="F:metal ion binding"/>
    <property type="evidence" value="ECO:0007669"/>
    <property type="project" value="InterPro"/>
</dbReference>
<dbReference type="PROSITE" id="PS51043">
    <property type="entry name" value="DDHD"/>
    <property type="match status" value="1"/>
</dbReference>
<feature type="compositionally biased region" description="Low complexity" evidence="1">
    <location>
        <begin position="703"/>
        <end position="725"/>
    </location>
</feature>
<keyword evidence="4" id="KW-1185">Reference proteome</keyword>
<dbReference type="OrthoDB" id="69269at2759"/>
<dbReference type="InterPro" id="IPR029058">
    <property type="entry name" value="AB_hydrolase_fold"/>
</dbReference>
<evidence type="ECO:0000256" key="1">
    <source>
        <dbReference type="SAM" id="MobiDB-lite"/>
    </source>
</evidence>
<feature type="compositionally biased region" description="Basic and acidic residues" evidence="1">
    <location>
        <begin position="575"/>
        <end position="594"/>
    </location>
</feature>
<dbReference type="InterPro" id="IPR004177">
    <property type="entry name" value="DDHD_dom"/>
</dbReference>
<evidence type="ECO:0000313" key="4">
    <source>
        <dbReference type="Proteomes" id="UP000761534"/>
    </source>
</evidence>
<sequence>MDEKREPAEPECVPWFFHDFPFQLDDPNAPLPTSTTSQTSTASEKSPPPSDDQEQTEGQTSSASTGTEADARSQASGRLGSNEDGVDPLAWGKKQGVYFSTTSYVGTVTPNINWLAFSPGDNQCLELEYQEYSKSRSDESRSVAVGLNRIYCASVSKMSLNPIYWNSLKHSSNIHRATWFYSTTLTPTEPTLEKAVADAFLQVQPWTMEYLTELKSAIDVPEALEKIKIPITYYQNSDVPNKKPIKNSAVVVFAPCCQFTREEKAANADDKEGVEQPNTADYPIAYIFAPPSYPSQMLPMLSSAPTGSQLITSLLCGKQPSGVWFSLQRHFSWDSWKKLKSLPDRPTDDPEFEPKKVTQLVLVLHGIGQKLSDRVESFNFTYAINAFRGSISECLNNPGVKQYVEPDTCVLALPVNWRKTLDFDDLKRNKEDSIISEKEEYSLQDITMKSIPAVRNIISDVMLDIPYYMSHYKPLLLEAAAREANRIYRLFLKFNPGFEDYGKVNLIGHSLGSVIAMDLLSSQPTDVFNMTDAEKERKVKFEFNTSNLFLAGSPAAFFLLLENSRLYPRKMYDEKLRGRRESETPSDDESKTTEGLDSVYGNISGSSLPYGCVAVDNIYNVLHYSDPISYLLNPTVDPELAKTIEPASIPSEKMFPAPGTEGSGFFENLTSRIPFWTESKPPGSRKNSVENLENNPKKDDGSGSKQISESSSESSSHLPSNMPSEVELETRNFDKEYHAEKKMLLLNDNGQIDWLIPLTGTLENQYFSMLTAHSGYWDNKDFARMVAVECGRKRGKEHSLRQFEAKKKC</sequence>
<evidence type="ECO:0000259" key="2">
    <source>
        <dbReference type="PROSITE" id="PS51043"/>
    </source>
</evidence>
<dbReference type="VEuPathDB" id="FungiDB:TRICI_006691"/>
<name>A0A642UIZ5_9ASCO</name>
<organism evidence="3 4">
    <name type="scientific">Trichomonascus ciferrii</name>
    <dbReference type="NCBI Taxonomy" id="44093"/>
    <lineage>
        <taxon>Eukaryota</taxon>
        <taxon>Fungi</taxon>
        <taxon>Dikarya</taxon>
        <taxon>Ascomycota</taxon>
        <taxon>Saccharomycotina</taxon>
        <taxon>Dipodascomycetes</taxon>
        <taxon>Dipodascales</taxon>
        <taxon>Trichomonascaceae</taxon>
        <taxon>Trichomonascus</taxon>
        <taxon>Trichomonascus ciferrii complex</taxon>
    </lineage>
</organism>
<dbReference type="Pfam" id="PF02862">
    <property type="entry name" value="DDHD"/>
    <property type="match status" value="1"/>
</dbReference>
<dbReference type="AlphaFoldDB" id="A0A642UIZ5"/>
<accession>A0A642UIZ5</accession>
<feature type="region of interest" description="Disordered" evidence="1">
    <location>
        <begin position="575"/>
        <end position="598"/>
    </location>
</feature>